<dbReference type="AlphaFoldDB" id="A0A0P7W4Z5"/>
<comment type="caution">
    <text evidence="4">The sequence shown here is derived from an EMBL/GenBank/DDBJ whole genome shotgun (WGS) entry which is preliminary data.</text>
</comment>
<feature type="transmembrane region" description="Helical" evidence="1">
    <location>
        <begin position="64"/>
        <end position="83"/>
    </location>
</feature>
<dbReference type="EMBL" id="FBYC01000004">
    <property type="protein sequence ID" value="CUX82597.1"/>
    <property type="molecule type" value="Genomic_DNA"/>
</dbReference>
<feature type="transmembrane region" description="Helical" evidence="1">
    <location>
        <begin position="89"/>
        <end position="106"/>
    </location>
</feature>
<feature type="transmembrane region" description="Helical" evidence="1">
    <location>
        <begin position="7"/>
        <end position="24"/>
    </location>
</feature>
<dbReference type="STRING" id="1666912.Ga0058931_2472"/>
<keyword evidence="1" id="KW-0472">Membrane</keyword>
<feature type="domain" description="DUF1468" evidence="2">
    <location>
        <begin position="12"/>
        <end position="142"/>
    </location>
</feature>
<evidence type="ECO:0000256" key="1">
    <source>
        <dbReference type="SAM" id="Phobius"/>
    </source>
</evidence>
<protein>
    <submittedName>
        <fullName evidence="4">TRAP-type sulfolactate uptake system small permease component Slc</fullName>
    </submittedName>
    <submittedName>
        <fullName evidence="3">Tripartite tricarboxylate transporter TctB family protein</fullName>
    </submittedName>
</protein>
<dbReference type="Pfam" id="PF07331">
    <property type="entry name" value="TctB"/>
    <property type="match status" value="1"/>
</dbReference>
<gene>
    <name evidence="3" type="ORF">Ga0058931_2472</name>
    <name evidence="4" type="ORF">HLUCCA05_01100</name>
</gene>
<dbReference type="InterPro" id="IPR009936">
    <property type="entry name" value="DUF1468"/>
</dbReference>
<evidence type="ECO:0000313" key="6">
    <source>
        <dbReference type="Proteomes" id="UP000182045"/>
    </source>
</evidence>
<keyword evidence="1" id="KW-1133">Transmembrane helix</keyword>
<evidence type="ECO:0000313" key="4">
    <source>
        <dbReference type="EMBL" id="KPP91740.1"/>
    </source>
</evidence>
<keyword evidence="1" id="KW-0812">Transmembrane</keyword>
<accession>A0A0P7W4Z5</accession>
<sequence>MHLRLNTELLSGLFGLALTALFFFNRGDVGFLSSVFPNTVLVLVGAISAVLLVRGFFAAEPTTLSFDGAGSVLIGVGVMAAWWLGIKHVGFVTTSVPLFAALALVMKRRAGPLAPRDYLIALAVALVVVGGFFWVFSDVLGIRPFRAPLL</sequence>
<reference evidence="4 5" key="1">
    <citation type="submission" date="2015-09" db="EMBL/GenBank/DDBJ databases">
        <title>Identification and resolution of microdiversity through metagenomic sequencing of parallel consortia.</title>
        <authorList>
            <person name="Nelson W.C."/>
            <person name="Romine M.F."/>
            <person name="Lindemann S.R."/>
        </authorList>
    </citation>
    <scope>NUCLEOTIDE SEQUENCE [LARGE SCALE GENOMIC DNA]</scope>
    <source>
        <strain evidence="4">HL-91</strain>
    </source>
</reference>
<reference evidence="3 6" key="2">
    <citation type="submission" date="2016-01" db="EMBL/GenBank/DDBJ databases">
        <authorList>
            <person name="Varghese N."/>
        </authorList>
    </citation>
    <scope>NUCLEOTIDE SEQUENCE [LARGE SCALE GENOMIC DNA]</scope>
    <source>
        <strain evidence="3 6">HL-91</strain>
    </source>
</reference>
<feature type="transmembrane region" description="Helical" evidence="1">
    <location>
        <begin position="36"/>
        <end position="57"/>
    </location>
</feature>
<dbReference type="OrthoDB" id="6164852at2"/>
<dbReference type="Proteomes" id="UP000050413">
    <property type="component" value="Unassembled WGS sequence"/>
</dbReference>
<dbReference type="EMBL" id="LJSG01000013">
    <property type="protein sequence ID" value="KPP91740.1"/>
    <property type="molecule type" value="Genomic_DNA"/>
</dbReference>
<evidence type="ECO:0000313" key="3">
    <source>
        <dbReference type="EMBL" id="CUX82597.1"/>
    </source>
</evidence>
<keyword evidence="6" id="KW-1185">Reference proteome</keyword>
<proteinExistence type="predicted"/>
<dbReference type="Proteomes" id="UP000182045">
    <property type="component" value="Unassembled WGS sequence"/>
</dbReference>
<name>A0A0P7W4Z5_9RHOB</name>
<evidence type="ECO:0000259" key="2">
    <source>
        <dbReference type="Pfam" id="PF07331"/>
    </source>
</evidence>
<organism evidence="4 5">
    <name type="scientific">Roseibaca calidilacus</name>
    <dbReference type="NCBI Taxonomy" id="1666912"/>
    <lineage>
        <taxon>Bacteria</taxon>
        <taxon>Pseudomonadati</taxon>
        <taxon>Pseudomonadota</taxon>
        <taxon>Alphaproteobacteria</taxon>
        <taxon>Rhodobacterales</taxon>
        <taxon>Paracoccaceae</taxon>
        <taxon>Roseinatronobacter</taxon>
    </lineage>
</organism>
<dbReference type="RefSeq" id="WP_082700192.1">
    <property type="nucleotide sequence ID" value="NZ_FBYC01000004.1"/>
</dbReference>
<evidence type="ECO:0000313" key="5">
    <source>
        <dbReference type="Proteomes" id="UP000050413"/>
    </source>
</evidence>
<feature type="transmembrane region" description="Helical" evidence="1">
    <location>
        <begin position="118"/>
        <end position="136"/>
    </location>
</feature>